<dbReference type="EMBL" id="OW240912">
    <property type="protein sequence ID" value="CAH2225869.1"/>
    <property type="molecule type" value="Genomic_DNA"/>
</dbReference>
<evidence type="ECO:0000313" key="2">
    <source>
        <dbReference type="Proteomes" id="UP001295444"/>
    </source>
</evidence>
<dbReference type="Proteomes" id="UP001295444">
    <property type="component" value="Chromosome 01"/>
</dbReference>
<name>A0AAD1R962_PELCU</name>
<proteinExistence type="predicted"/>
<protein>
    <submittedName>
        <fullName evidence="1">Uncharacterized protein</fullName>
    </submittedName>
</protein>
<keyword evidence="2" id="KW-1185">Reference proteome</keyword>
<feature type="non-terminal residue" evidence="1">
    <location>
        <position position="330"/>
    </location>
</feature>
<accession>A0AAD1R962</accession>
<gene>
    <name evidence="1" type="ORF">PECUL_23A044933</name>
</gene>
<sequence>MNVEVGELANGQQLPNVEVLTLLTVRFPNGEGRKEKQLQGQHPLSRWCGFFTVLSCSWERFRQGTRYLDGDQSVTTGASAAVVGRGAVDVEVWSNKVVINLRRSKMDVMGKGMLVTLIGAATEAARLGLGLTLGQTTSVPHIVNPSAVAKIKGKAQGVGRHASRFELANMTDSWVDHCLQRSNRDHRLGVYSLINNDIAEQHMKQKNAYYHYTCLKKTGMAVSQMRPSDVHTYLAKPGRKNAYYHYIWPSVKIQSLIPWSVYFYKCKNAIHYIICQENAKIACVIKRSMLGVKIKKYTPKVYTQGIPKYTGTAQILVRTSIQGAYIGQMT</sequence>
<dbReference type="AlphaFoldDB" id="A0AAD1R962"/>
<organism evidence="1 2">
    <name type="scientific">Pelobates cultripes</name>
    <name type="common">Western spadefoot toad</name>
    <dbReference type="NCBI Taxonomy" id="61616"/>
    <lineage>
        <taxon>Eukaryota</taxon>
        <taxon>Metazoa</taxon>
        <taxon>Chordata</taxon>
        <taxon>Craniata</taxon>
        <taxon>Vertebrata</taxon>
        <taxon>Euteleostomi</taxon>
        <taxon>Amphibia</taxon>
        <taxon>Batrachia</taxon>
        <taxon>Anura</taxon>
        <taxon>Pelobatoidea</taxon>
        <taxon>Pelobatidae</taxon>
        <taxon>Pelobates</taxon>
    </lineage>
</organism>
<reference evidence="1" key="1">
    <citation type="submission" date="2022-03" db="EMBL/GenBank/DDBJ databases">
        <authorList>
            <person name="Alioto T."/>
            <person name="Alioto T."/>
            <person name="Gomez Garrido J."/>
        </authorList>
    </citation>
    <scope>NUCLEOTIDE SEQUENCE</scope>
</reference>
<evidence type="ECO:0000313" key="1">
    <source>
        <dbReference type="EMBL" id="CAH2225869.1"/>
    </source>
</evidence>